<dbReference type="AlphaFoldDB" id="A0A9P3CB21"/>
<gene>
    <name evidence="2" type="ORF">CKM354_000333100</name>
</gene>
<feature type="region of interest" description="Disordered" evidence="1">
    <location>
        <begin position="494"/>
        <end position="657"/>
    </location>
</feature>
<dbReference type="RefSeq" id="XP_044654459.1">
    <property type="nucleotide sequence ID" value="XM_044798524.1"/>
</dbReference>
<organism evidence="2 3">
    <name type="scientific">Cercospora kikuchii</name>
    <dbReference type="NCBI Taxonomy" id="84275"/>
    <lineage>
        <taxon>Eukaryota</taxon>
        <taxon>Fungi</taxon>
        <taxon>Dikarya</taxon>
        <taxon>Ascomycota</taxon>
        <taxon>Pezizomycotina</taxon>
        <taxon>Dothideomycetes</taxon>
        <taxon>Dothideomycetidae</taxon>
        <taxon>Mycosphaerellales</taxon>
        <taxon>Mycosphaerellaceae</taxon>
        <taxon>Cercospora</taxon>
    </lineage>
</organism>
<comment type="caution">
    <text evidence="2">The sequence shown here is derived from an EMBL/GenBank/DDBJ whole genome shotgun (WGS) entry which is preliminary data.</text>
</comment>
<feature type="compositionally biased region" description="Basic and acidic residues" evidence="1">
    <location>
        <begin position="431"/>
        <end position="440"/>
    </location>
</feature>
<evidence type="ECO:0000313" key="3">
    <source>
        <dbReference type="Proteomes" id="UP000825890"/>
    </source>
</evidence>
<name>A0A9P3CB21_9PEZI</name>
<feature type="compositionally biased region" description="Basic and acidic residues" evidence="1">
    <location>
        <begin position="340"/>
        <end position="357"/>
    </location>
</feature>
<dbReference type="GeneID" id="68288906"/>
<feature type="compositionally biased region" description="Basic and acidic residues" evidence="1">
    <location>
        <begin position="511"/>
        <end position="523"/>
    </location>
</feature>
<keyword evidence="3" id="KW-1185">Reference proteome</keyword>
<accession>A0A9P3CB21</accession>
<reference evidence="2 3" key="1">
    <citation type="submission" date="2021-01" db="EMBL/GenBank/DDBJ databases">
        <title>Cercospora kikuchii MAFF 305040 whole genome shotgun sequence.</title>
        <authorList>
            <person name="Kashiwa T."/>
            <person name="Suzuki T."/>
        </authorList>
    </citation>
    <scope>NUCLEOTIDE SEQUENCE [LARGE SCALE GENOMIC DNA]</scope>
    <source>
        <strain evidence="2 3">MAFF 305040</strain>
    </source>
</reference>
<evidence type="ECO:0000256" key="1">
    <source>
        <dbReference type="SAM" id="MobiDB-lite"/>
    </source>
</evidence>
<feature type="compositionally biased region" description="Basic and acidic residues" evidence="1">
    <location>
        <begin position="455"/>
        <end position="464"/>
    </location>
</feature>
<dbReference type="EMBL" id="BOLY01000002">
    <property type="protein sequence ID" value="GIZ39972.1"/>
    <property type="molecule type" value="Genomic_DNA"/>
</dbReference>
<feature type="region of interest" description="Disordered" evidence="1">
    <location>
        <begin position="150"/>
        <end position="188"/>
    </location>
</feature>
<protein>
    <submittedName>
        <fullName evidence="2">Uncharacterized protein</fullName>
    </submittedName>
</protein>
<dbReference type="Proteomes" id="UP000825890">
    <property type="component" value="Unassembled WGS sequence"/>
</dbReference>
<feature type="compositionally biased region" description="Pro residues" evidence="1">
    <location>
        <begin position="170"/>
        <end position="179"/>
    </location>
</feature>
<feature type="region of interest" description="Disordered" evidence="1">
    <location>
        <begin position="431"/>
        <end position="464"/>
    </location>
</feature>
<proteinExistence type="predicted"/>
<evidence type="ECO:0000313" key="2">
    <source>
        <dbReference type="EMBL" id="GIZ39972.1"/>
    </source>
</evidence>
<dbReference type="OrthoDB" id="3642901at2759"/>
<feature type="region of interest" description="Disordered" evidence="1">
    <location>
        <begin position="304"/>
        <end position="357"/>
    </location>
</feature>
<sequence>MPGSAASGANGQDVPPLAVYHICRVCLRQRSARYHRENPIPINGMAPPPGVCRRCQNPTKTERGSIVEIVEESRSNDIRIGIASFVPHAEYTTNTEARQRRARRLLTPDDWQEIEVIYTEREATHAAERNRGRHLASIEIPKDNIVYRQSRGPTTSTVQRAPKAPDYVPALPPPPPPPSSTQNVSTKGSARVAFETIEIPPPPPPADGYDSGPVHAYVPFKTSQQNSSNRATSSERVVWTREVRPDPHLTQLSESEIRKLAREEVVRYRQAERKIDSHGDPYAHGRMVEVVRVPVERRIVQEKDDAVNEPWMSSKKRSSRDSNVAPFGRETPQEVISVEVSRRGRDRESRSNSTWDKEIEVKAKESTAVHIPSVALSEKTRWPGGETRSTVANELPADQREDTWRYQDGRGELETGAQYQYHATKNVTEQHFDAPADRPTQRARASGTGPGSRLGNKDDWGEREYEYRRRTVTPVHGRIPHPAEASEYFREATEVLHRRKGSDASPSAPAEKNHVEEIRRRISDASSRVHFSKKLDFSPTPPDSDASSSEFRGFAVPGDIDELRGAEMRPTQRIRSRIQRQSEVPDATTGPACVLSESPSREQFRRAPNTRNIDGYGPYVREVKRSASVDVEDGSTAASVSRSGREHSRHEGRRGVR</sequence>